<evidence type="ECO:0000313" key="3">
    <source>
        <dbReference type="Proteomes" id="UP000782705"/>
    </source>
</evidence>
<evidence type="ECO:0000256" key="1">
    <source>
        <dbReference type="SAM" id="Phobius"/>
    </source>
</evidence>
<organism evidence="2 3">
    <name type="scientific">Candidatus Enterococcus willemsii</name>
    <dbReference type="NCBI Taxonomy" id="1857215"/>
    <lineage>
        <taxon>Bacteria</taxon>
        <taxon>Bacillati</taxon>
        <taxon>Bacillota</taxon>
        <taxon>Bacilli</taxon>
        <taxon>Lactobacillales</taxon>
        <taxon>Enterococcaceae</taxon>
        <taxon>Enterococcus</taxon>
    </lineage>
</organism>
<accession>A0ABQ6YVM2</accession>
<keyword evidence="1" id="KW-0812">Transmembrane</keyword>
<keyword evidence="1" id="KW-1133">Transmembrane helix</keyword>
<feature type="transmembrane region" description="Helical" evidence="1">
    <location>
        <begin position="128"/>
        <end position="149"/>
    </location>
</feature>
<sequence length="294" mass="33719">MIPFKNVFTEYAIIRGKRFTKKDKINFLAVLKKDFDSFGYPVEVVRKEEKMLGERLNYHNLYAGDLEKAQTVFVTYYDTPILEFNKGKYAPFTVKKPQFLSAFLPTLLLSLLFLMGFYFLLYPHVKDAGLFSVSGGLTFVVFFLWFLLLQRVHLGVPRRENFVRNTSSVLALRHFAALHQGDSRYAFAFVDAGTTNRVGEKMLQQVLKKKTKIVCLDAVIATPETYLFTDQKVTPVENVIIRPKKDLPAWGDILITSGEEQAGKVLVDCNMKVFDLSEMEQRLDDLSDILERIG</sequence>
<feature type="transmembrane region" description="Helical" evidence="1">
    <location>
        <begin position="99"/>
        <end position="122"/>
    </location>
</feature>
<keyword evidence="1" id="KW-0472">Membrane</keyword>
<dbReference type="Proteomes" id="UP000782705">
    <property type="component" value="Unassembled WGS sequence"/>
</dbReference>
<dbReference type="RefSeq" id="WP_161903326.1">
    <property type="nucleotide sequence ID" value="NZ_MAEL01000059.1"/>
</dbReference>
<gene>
    <name evidence="2" type="ORF">BAU17_02705</name>
</gene>
<proteinExistence type="predicted"/>
<keyword evidence="3" id="KW-1185">Reference proteome</keyword>
<dbReference type="EMBL" id="MAEL01000059">
    <property type="protein sequence ID" value="KAF1301198.1"/>
    <property type="molecule type" value="Genomic_DNA"/>
</dbReference>
<protein>
    <submittedName>
        <fullName evidence="2">Uncharacterized protein</fullName>
    </submittedName>
</protein>
<evidence type="ECO:0000313" key="2">
    <source>
        <dbReference type="EMBL" id="KAF1301198.1"/>
    </source>
</evidence>
<name>A0ABQ6YVM2_9ENTE</name>
<reference evidence="2 3" key="1">
    <citation type="submission" date="2016-06" db="EMBL/GenBank/DDBJ databases">
        <title>Four novel species of enterococci isolated from chicken manure.</title>
        <authorList>
            <person name="Van Tyne D."/>
        </authorList>
    </citation>
    <scope>NUCLEOTIDE SEQUENCE [LARGE SCALE GENOMIC DNA]</scope>
    <source>
        <strain evidence="2 3">CU12B</strain>
    </source>
</reference>
<comment type="caution">
    <text evidence="2">The sequence shown here is derived from an EMBL/GenBank/DDBJ whole genome shotgun (WGS) entry which is preliminary data.</text>
</comment>